<reference evidence="3" key="1">
    <citation type="journal article" date="2020" name="Cell">
        <title>Large-Scale Comparative Analyses of Tick Genomes Elucidate Their Genetic Diversity and Vector Capacities.</title>
        <authorList>
            <consortium name="Tick Genome and Microbiome Consortium (TIGMIC)"/>
            <person name="Jia N."/>
            <person name="Wang J."/>
            <person name="Shi W."/>
            <person name="Du L."/>
            <person name="Sun Y."/>
            <person name="Zhan W."/>
            <person name="Jiang J.F."/>
            <person name="Wang Q."/>
            <person name="Zhang B."/>
            <person name="Ji P."/>
            <person name="Bell-Sakyi L."/>
            <person name="Cui X.M."/>
            <person name="Yuan T.T."/>
            <person name="Jiang B.G."/>
            <person name="Yang W.F."/>
            <person name="Lam T.T."/>
            <person name="Chang Q.C."/>
            <person name="Ding S.J."/>
            <person name="Wang X.J."/>
            <person name="Zhu J.G."/>
            <person name="Ruan X.D."/>
            <person name="Zhao L."/>
            <person name="Wei J.T."/>
            <person name="Ye R.Z."/>
            <person name="Que T.C."/>
            <person name="Du C.H."/>
            <person name="Zhou Y.H."/>
            <person name="Cheng J.X."/>
            <person name="Dai P.F."/>
            <person name="Guo W.B."/>
            <person name="Han X.H."/>
            <person name="Huang E.J."/>
            <person name="Li L.F."/>
            <person name="Wei W."/>
            <person name="Gao Y.C."/>
            <person name="Liu J.Z."/>
            <person name="Shao H.Z."/>
            <person name="Wang X."/>
            <person name="Wang C.C."/>
            <person name="Yang T.C."/>
            <person name="Huo Q.B."/>
            <person name="Li W."/>
            <person name="Chen H.Y."/>
            <person name="Chen S.E."/>
            <person name="Zhou L.G."/>
            <person name="Ni X.B."/>
            <person name="Tian J.H."/>
            <person name="Sheng Y."/>
            <person name="Liu T."/>
            <person name="Pan Y.S."/>
            <person name="Xia L.Y."/>
            <person name="Li J."/>
            <person name="Zhao F."/>
            <person name="Cao W.C."/>
        </authorList>
    </citation>
    <scope>NUCLEOTIDE SEQUENCE</scope>
    <source>
        <strain evidence="3">Rsan-2018</strain>
    </source>
</reference>
<dbReference type="AlphaFoldDB" id="A0A9D4SSM2"/>
<comment type="caution">
    <text evidence="3">The sequence shown here is derived from an EMBL/GenBank/DDBJ whole genome shotgun (WGS) entry which is preliminary data.</text>
</comment>
<dbReference type="InterPro" id="IPR005135">
    <property type="entry name" value="Endo/exonuclease/phosphatase"/>
</dbReference>
<organism evidence="3 4">
    <name type="scientific">Rhipicephalus sanguineus</name>
    <name type="common">Brown dog tick</name>
    <name type="synonym">Ixodes sanguineus</name>
    <dbReference type="NCBI Taxonomy" id="34632"/>
    <lineage>
        <taxon>Eukaryota</taxon>
        <taxon>Metazoa</taxon>
        <taxon>Ecdysozoa</taxon>
        <taxon>Arthropoda</taxon>
        <taxon>Chelicerata</taxon>
        <taxon>Arachnida</taxon>
        <taxon>Acari</taxon>
        <taxon>Parasitiformes</taxon>
        <taxon>Ixodida</taxon>
        <taxon>Ixodoidea</taxon>
        <taxon>Ixodidae</taxon>
        <taxon>Rhipicephalinae</taxon>
        <taxon>Rhipicephalus</taxon>
        <taxon>Rhipicephalus</taxon>
    </lineage>
</organism>
<name>A0A9D4SSM2_RHISA</name>
<keyword evidence="4" id="KW-1185">Reference proteome</keyword>
<accession>A0A9D4SSM2</accession>
<dbReference type="Gene3D" id="3.60.10.10">
    <property type="entry name" value="Endonuclease/exonuclease/phosphatase"/>
    <property type="match status" value="1"/>
</dbReference>
<evidence type="ECO:0000313" key="4">
    <source>
        <dbReference type="Proteomes" id="UP000821837"/>
    </source>
</evidence>
<proteinExistence type="predicted"/>
<dbReference type="GO" id="GO:0003824">
    <property type="term" value="F:catalytic activity"/>
    <property type="evidence" value="ECO:0007669"/>
    <property type="project" value="InterPro"/>
</dbReference>
<dbReference type="VEuPathDB" id="VectorBase:RSAN_052970"/>
<reference evidence="3" key="2">
    <citation type="submission" date="2021-09" db="EMBL/GenBank/DDBJ databases">
        <authorList>
            <person name="Jia N."/>
            <person name="Wang J."/>
            <person name="Shi W."/>
            <person name="Du L."/>
            <person name="Sun Y."/>
            <person name="Zhan W."/>
            <person name="Jiang J."/>
            <person name="Wang Q."/>
            <person name="Zhang B."/>
            <person name="Ji P."/>
            <person name="Sakyi L.B."/>
            <person name="Cui X."/>
            <person name="Yuan T."/>
            <person name="Jiang B."/>
            <person name="Yang W."/>
            <person name="Lam T.T.-Y."/>
            <person name="Chang Q."/>
            <person name="Ding S."/>
            <person name="Wang X."/>
            <person name="Zhu J."/>
            <person name="Ruan X."/>
            <person name="Zhao L."/>
            <person name="Wei J."/>
            <person name="Que T."/>
            <person name="Du C."/>
            <person name="Cheng J."/>
            <person name="Dai P."/>
            <person name="Han X."/>
            <person name="Huang E."/>
            <person name="Gao Y."/>
            <person name="Liu J."/>
            <person name="Shao H."/>
            <person name="Ye R."/>
            <person name="Li L."/>
            <person name="Wei W."/>
            <person name="Wang X."/>
            <person name="Wang C."/>
            <person name="Huo Q."/>
            <person name="Li W."/>
            <person name="Guo W."/>
            <person name="Chen H."/>
            <person name="Chen S."/>
            <person name="Zhou L."/>
            <person name="Zhou L."/>
            <person name="Ni X."/>
            <person name="Tian J."/>
            <person name="Zhou Y."/>
            <person name="Sheng Y."/>
            <person name="Liu T."/>
            <person name="Pan Y."/>
            <person name="Xia L."/>
            <person name="Li J."/>
            <person name="Zhao F."/>
            <person name="Cao W."/>
        </authorList>
    </citation>
    <scope>NUCLEOTIDE SEQUENCE</scope>
    <source>
        <strain evidence="3">Rsan-2018</strain>
        <tissue evidence="3">Larvae</tissue>
    </source>
</reference>
<dbReference type="EMBL" id="JABSTV010001253">
    <property type="protein sequence ID" value="KAH7943718.1"/>
    <property type="molecule type" value="Genomic_DNA"/>
</dbReference>
<evidence type="ECO:0000256" key="1">
    <source>
        <dbReference type="SAM" id="MobiDB-lite"/>
    </source>
</evidence>
<dbReference type="Proteomes" id="UP000821837">
    <property type="component" value="Unassembled WGS sequence"/>
</dbReference>
<protein>
    <recommendedName>
        <fullName evidence="2">Endonuclease/exonuclease/phosphatase domain-containing protein</fullName>
    </recommendedName>
</protein>
<dbReference type="InterPro" id="IPR036691">
    <property type="entry name" value="Endo/exonu/phosph_ase_sf"/>
</dbReference>
<feature type="compositionally biased region" description="Basic and acidic residues" evidence="1">
    <location>
        <begin position="155"/>
        <end position="172"/>
    </location>
</feature>
<feature type="domain" description="Endonuclease/exonuclease/phosphatase" evidence="2">
    <location>
        <begin position="5"/>
        <end position="91"/>
    </location>
</feature>
<sequence>MAKAASSPLLICGDFNAPHTQWGYGADSPKGKRIAGLMDELGLILLNEPASHTRIGQGACRDTSPNLSIWSDVGAIAWSNSFEDLGSDHRVLCVTVVEDESEVDVCRKARVVDWDKFRETREREKQDGPIEDIGEWCRRLLADVERATEEIELTDWRQRPSREGGDRSRGGVDDGVPEPTRVDSRLAHLVAAKKSMQRRSSKQKLNRKIRKKIAEINREIEAHCARLCEQEWQELCDTMDGNMSTGRTCKILRHLLDPTSTRTATRVQMAKLRHRYKDDPEAFAEEIVQTHLARPAGQSHFEYRGAPNEELDADFSVQEIRAEIGFRLFGGPGYQLTLVFEGGAG</sequence>
<dbReference type="Pfam" id="PF14529">
    <property type="entry name" value="Exo_endo_phos_2"/>
    <property type="match status" value="1"/>
</dbReference>
<evidence type="ECO:0000313" key="3">
    <source>
        <dbReference type="EMBL" id="KAH7943718.1"/>
    </source>
</evidence>
<evidence type="ECO:0000259" key="2">
    <source>
        <dbReference type="Pfam" id="PF14529"/>
    </source>
</evidence>
<dbReference type="SUPFAM" id="SSF56219">
    <property type="entry name" value="DNase I-like"/>
    <property type="match status" value="1"/>
</dbReference>
<feature type="region of interest" description="Disordered" evidence="1">
    <location>
        <begin position="155"/>
        <end position="180"/>
    </location>
</feature>
<gene>
    <name evidence="3" type="ORF">HPB52_010474</name>
</gene>